<dbReference type="KEGG" id="acil:ESZ_00086"/>
<evidence type="ECO:0000313" key="4">
    <source>
        <dbReference type="Proteomes" id="UP000509549"/>
    </source>
</evidence>
<protein>
    <submittedName>
        <fullName evidence="3">Outer membrane protein assembly factor BamB</fullName>
    </submittedName>
</protein>
<evidence type="ECO:0000259" key="2">
    <source>
        <dbReference type="Pfam" id="PF13360"/>
    </source>
</evidence>
<reference evidence="3 4" key="1">
    <citation type="submission" date="2020-04" db="EMBL/GenBank/DDBJ databases">
        <authorList>
            <person name="Graf S J."/>
        </authorList>
    </citation>
    <scope>NUCLEOTIDE SEQUENCE [LARGE SCALE GENOMIC DNA]</scope>
    <source>
        <strain evidence="3">1</strain>
    </source>
</reference>
<dbReference type="SMART" id="SM00564">
    <property type="entry name" value="PQQ"/>
    <property type="match status" value="2"/>
</dbReference>
<name>A0A6J5JWP0_9GAMM</name>
<dbReference type="InterPro" id="IPR018391">
    <property type="entry name" value="PQQ_b-propeller_rpt"/>
</dbReference>
<dbReference type="AlphaFoldDB" id="A0A6J5JWP0"/>
<accession>A0A6J5JWP0</accession>
<organism evidence="3 4">
    <name type="scientific">Candidatus Azoamicus ciliaticola</name>
    <dbReference type="NCBI Taxonomy" id="2652803"/>
    <lineage>
        <taxon>Bacteria</taxon>
        <taxon>Pseudomonadati</taxon>
        <taxon>Pseudomonadota</taxon>
        <taxon>Gammaproteobacteria</taxon>
        <taxon>Candidatus Azoamicaceae</taxon>
        <taxon>Candidatus Azoamicus</taxon>
    </lineage>
</organism>
<evidence type="ECO:0000256" key="1">
    <source>
        <dbReference type="SAM" id="Phobius"/>
    </source>
</evidence>
<gene>
    <name evidence="3" type="primary">bamB</name>
    <name evidence="3" type="ORF">ESZ_00086</name>
</gene>
<evidence type="ECO:0000313" key="3">
    <source>
        <dbReference type="EMBL" id="CAB3976306.1"/>
    </source>
</evidence>
<sequence length="357" mass="41277">MKTSLTYRIIYIISIIFLTQYLILNFCKKLNININIKIEKDAVINYITLNNKNEISITNKNIDKIIQTNSKNFTFLKKNNLNTNKKYILLKQNKKLILLNKKNFSKIIEKKIIGKITSNIKITNNEIFINANDNKIIAFDIKKNKIKWETITNANIFNITTKSKILVSCDKIYQIIPNSFLFILDKSNGEILLNKNIKIIDKNNPTEIKIIKKVIINKNLIFICYKDGSFIKLDGTTGEKLWQKTKNNYKNFLLAKNKIIIAKKNGNITILNKKSGKKILTNKSLNGKKINIKYINKKTNIAIIKENSGTTHLINMKNGIIIYSFKLGKNNIKYISKNNNLIGLKENKKLFNIKINS</sequence>
<dbReference type="InterPro" id="IPR015943">
    <property type="entry name" value="WD40/YVTN_repeat-like_dom_sf"/>
</dbReference>
<dbReference type="EMBL" id="LR794158">
    <property type="protein sequence ID" value="CAB3976306.1"/>
    <property type="molecule type" value="Genomic_DNA"/>
</dbReference>
<dbReference type="RefSeq" id="WP_176604839.1">
    <property type="nucleotide sequence ID" value="NZ_LR794158.1"/>
</dbReference>
<keyword evidence="4" id="KW-1185">Reference proteome</keyword>
<keyword evidence="1" id="KW-1133">Transmembrane helix</keyword>
<dbReference type="Gene3D" id="2.130.10.10">
    <property type="entry name" value="YVTN repeat-like/Quinoprotein amine dehydrogenase"/>
    <property type="match status" value="1"/>
</dbReference>
<dbReference type="Proteomes" id="UP000509549">
    <property type="component" value="Chromosome"/>
</dbReference>
<feature type="domain" description="Pyrrolo-quinoline quinone repeat" evidence="2">
    <location>
        <begin position="91"/>
        <end position="279"/>
    </location>
</feature>
<dbReference type="InterPro" id="IPR002372">
    <property type="entry name" value="PQQ_rpt_dom"/>
</dbReference>
<dbReference type="SUPFAM" id="SSF50998">
    <property type="entry name" value="Quinoprotein alcohol dehydrogenase-like"/>
    <property type="match status" value="1"/>
</dbReference>
<keyword evidence="1" id="KW-0472">Membrane</keyword>
<keyword evidence="1" id="KW-0812">Transmembrane</keyword>
<dbReference type="InterPro" id="IPR011047">
    <property type="entry name" value="Quinoprotein_ADH-like_sf"/>
</dbReference>
<proteinExistence type="predicted"/>
<dbReference type="Pfam" id="PF13360">
    <property type="entry name" value="PQQ_2"/>
    <property type="match status" value="1"/>
</dbReference>
<feature type="transmembrane region" description="Helical" evidence="1">
    <location>
        <begin position="6"/>
        <end position="27"/>
    </location>
</feature>